<dbReference type="SUPFAM" id="SSF50341">
    <property type="entry name" value="CheW-like"/>
    <property type="match status" value="1"/>
</dbReference>
<dbReference type="PANTHER" id="PTHR22617:SF45">
    <property type="entry name" value="CHEMOTAXIS PROTEIN CHEW"/>
    <property type="match status" value="1"/>
</dbReference>
<evidence type="ECO:0000256" key="1">
    <source>
        <dbReference type="ARBA" id="ARBA00004496"/>
    </source>
</evidence>
<dbReference type="AlphaFoldDB" id="A0A916XDB4"/>
<evidence type="ECO:0000256" key="4">
    <source>
        <dbReference type="SAM" id="MobiDB-lite"/>
    </source>
</evidence>
<feature type="region of interest" description="Disordered" evidence="4">
    <location>
        <begin position="165"/>
        <end position="184"/>
    </location>
</feature>
<organism evidence="6 7">
    <name type="scientific">Undibacterium terreum</name>
    <dbReference type="NCBI Taxonomy" id="1224302"/>
    <lineage>
        <taxon>Bacteria</taxon>
        <taxon>Pseudomonadati</taxon>
        <taxon>Pseudomonadota</taxon>
        <taxon>Betaproteobacteria</taxon>
        <taxon>Burkholderiales</taxon>
        <taxon>Oxalobacteraceae</taxon>
        <taxon>Undibacterium</taxon>
    </lineage>
</organism>
<reference evidence="6" key="2">
    <citation type="submission" date="2020-09" db="EMBL/GenBank/DDBJ databases">
        <authorList>
            <person name="Sun Q."/>
            <person name="Zhou Y."/>
        </authorList>
    </citation>
    <scope>NUCLEOTIDE SEQUENCE</scope>
    <source>
        <strain evidence="6">CGMCC 1.10998</strain>
    </source>
</reference>
<dbReference type="EMBL" id="BMED01000001">
    <property type="protein sequence ID" value="GGC65510.1"/>
    <property type="molecule type" value="Genomic_DNA"/>
</dbReference>
<sequence length="184" mass="20187">MATIDNTASLQLGYTQEFLAFTLGSEEYGIDIQKVQELRKYEGVTHIADAPAFFKGVSNLRGNIVPILDLRIKLNVGEPSYDHFTVVIIVNVQGQTVGVVVDGVTDVVAFTPAEIKISPKTYGVDTDYMLGIGIKDQRMVILTEVEKLVSTDALASLKKMGNSQDSRQQECFRNSDLTPASQEL</sequence>
<dbReference type="InterPro" id="IPR002545">
    <property type="entry name" value="CheW-lke_dom"/>
</dbReference>
<dbReference type="GO" id="GO:0007165">
    <property type="term" value="P:signal transduction"/>
    <property type="evidence" value="ECO:0007669"/>
    <property type="project" value="InterPro"/>
</dbReference>
<dbReference type="RefSeq" id="WP_188564900.1">
    <property type="nucleotide sequence ID" value="NZ_BMED01000001.1"/>
</dbReference>
<evidence type="ECO:0000313" key="7">
    <source>
        <dbReference type="Proteomes" id="UP000637423"/>
    </source>
</evidence>
<evidence type="ECO:0000256" key="2">
    <source>
        <dbReference type="ARBA" id="ARBA00021483"/>
    </source>
</evidence>
<dbReference type="Gene3D" id="2.30.30.40">
    <property type="entry name" value="SH3 Domains"/>
    <property type="match status" value="1"/>
</dbReference>
<dbReference type="Gene3D" id="2.40.50.180">
    <property type="entry name" value="CheA-289, Domain 4"/>
    <property type="match status" value="1"/>
</dbReference>
<evidence type="ECO:0000313" key="6">
    <source>
        <dbReference type="EMBL" id="GGC65510.1"/>
    </source>
</evidence>
<comment type="caution">
    <text evidence="6">The sequence shown here is derived from an EMBL/GenBank/DDBJ whole genome shotgun (WGS) entry which is preliminary data.</text>
</comment>
<dbReference type="GO" id="GO:0006935">
    <property type="term" value="P:chemotaxis"/>
    <property type="evidence" value="ECO:0007669"/>
    <property type="project" value="InterPro"/>
</dbReference>
<evidence type="ECO:0000256" key="3">
    <source>
        <dbReference type="ARBA" id="ARBA00022490"/>
    </source>
</evidence>
<dbReference type="GO" id="GO:0005829">
    <property type="term" value="C:cytosol"/>
    <property type="evidence" value="ECO:0007669"/>
    <property type="project" value="TreeGrafter"/>
</dbReference>
<evidence type="ECO:0000259" key="5">
    <source>
        <dbReference type="PROSITE" id="PS50851"/>
    </source>
</evidence>
<dbReference type="PANTHER" id="PTHR22617">
    <property type="entry name" value="CHEMOTAXIS SENSOR HISTIDINE KINASE-RELATED"/>
    <property type="match status" value="1"/>
</dbReference>
<gene>
    <name evidence="6" type="primary">cheW-2</name>
    <name evidence="6" type="ORF">GCM10011396_10660</name>
</gene>
<keyword evidence="7" id="KW-1185">Reference proteome</keyword>
<protein>
    <recommendedName>
        <fullName evidence="2">Chemotaxis protein CheW</fullName>
    </recommendedName>
</protein>
<keyword evidence="3" id="KW-0963">Cytoplasm</keyword>
<dbReference type="Pfam" id="PF01584">
    <property type="entry name" value="CheW"/>
    <property type="match status" value="1"/>
</dbReference>
<comment type="subcellular location">
    <subcellularLocation>
        <location evidence="1">Cytoplasm</location>
    </subcellularLocation>
</comment>
<dbReference type="PROSITE" id="PS50851">
    <property type="entry name" value="CHEW"/>
    <property type="match status" value="1"/>
</dbReference>
<feature type="domain" description="CheW-like" evidence="5">
    <location>
        <begin position="15"/>
        <end position="154"/>
    </location>
</feature>
<proteinExistence type="predicted"/>
<dbReference type="Proteomes" id="UP000637423">
    <property type="component" value="Unassembled WGS sequence"/>
</dbReference>
<dbReference type="InterPro" id="IPR036061">
    <property type="entry name" value="CheW-like_dom_sf"/>
</dbReference>
<dbReference type="SMART" id="SM00260">
    <property type="entry name" value="CheW"/>
    <property type="match status" value="1"/>
</dbReference>
<name>A0A916XDB4_9BURK</name>
<dbReference type="InterPro" id="IPR039315">
    <property type="entry name" value="CheW"/>
</dbReference>
<reference evidence="6" key="1">
    <citation type="journal article" date="2014" name="Int. J. Syst. Evol. Microbiol.">
        <title>Complete genome sequence of Corynebacterium casei LMG S-19264T (=DSM 44701T), isolated from a smear-ripened cheese.</title>
        <authorList>
            <consortium name="US DOE Joint Genome Institute (JGI-PGF)"/>
            <person name="Walter F."/>
            <person name="Albersmeier A."/>
            <person name="Kalinowski J."/>
            <person name="Ruckert C."/>
        </authorList>
    </citation>
    <scope>NUCLEOTIDE SEQUENCE</scope>
    <source>
        <strain evidence="6">CGMCC 1.10998</strain>
    </source>
</reference>
<accession>A0A916XDB4</accession>